<protein>
    <submittedName>
        <fullName evidence="9">Retaining alpha-galactosidase</fullName>
    </submittedName>
</protein>
<keyword evidence="3" id="KW-0378">Hydrolase</keyword>
<comment type="caution">
    <text evidence="9">The sequence shown here is derived from an EMBL/GenBank/DDBJ whole genome shotgun (WGS) entry which is preliminary data.</text>
</comment>
<evidence type="ECO:0000256" key="2">
    <source>
        <dbReference type="ARBA" id="ARBA00011245"/>
    </source>
</evidence>
<dbReference type="InterPro" id="IPR019563">
    <property type="entry name" value="GH97_catalytic"/>
</dbReference>
<feature type="domain" description="Glycosyl-hydrolase 97 N-terminal" evidence="7">
    <location>
        <begin position="28"/>
        <end position="298"/>
    </location>
</feature>
<keyword evidence="4" id="KW-0106">Calcium</keyword>
<dbReference type="InterPro" id="IPR014718">
    <property type="entry name" value="GH-type_carb-bd"/>
</dbReference>
<dbReference type="GO" id="GO:0016798">
    <property type="term" value="F:hydrolase activity, acting on glycosyl bonds"/>
    <property type="evidence" value="ECO:0007669"/>
    <property type="project" value="UniProtKB-KW"/>
</dbReference>
<dbReference type="PANTHER" id="PTHR35803">
    <property type="entry name" value="GLUCAN 1,4-ALPHA-GLUCOSIDASE SUSB-RELATED"/>
    <property type="match status" value="1"/>
</dbReference>
<feature type="domain" description="Glycosyl-hydrolase 97 catalytic" evidence="6">
    <location>
        <begin position="315"/>
        <end position="467"/>
    </location>
</feature>
<accession>A0A401LSM4</accession>
<dbReference type="EMBL" id="BHWB01000003">
    <property type="protein sequence ID" value="GCB34592.1"/>
    <property type="molecule type" value="Genomic_DNA"/>
</dbReference>
<dbReference type="OrthoDB" id="1109141at2"/>
<proteinExistence type="predicted"/>
<evidence type="ECO:0000259" key="8">
    <source>
        <dbReference type="Pfam" id="PF14509"/>
    </source>
</evidence>
<dbReference type="Proteomes" id="UP000288079">
    <property type="component" value="Unassembled WGS sequence"/>
</dbReference>
<dbReference type="InterPro" id="IPR052720">
    <property type="entry name" value="Glycosyl_hydrolase_97"/>
</dbReference>
<evidence type="ECO:0000313" key="10">
    <source>
        <dbReference type="Proteomes" id="UP000288079"/>
    </source>
</evidence>
<dbReference type="Pfam" id="PF14509">
    <property type="entry name" value="GH97_C"/>
    <property type="match status" value="1"/>
</dbReference>
<dbReference type="InterPro" id="IPR029483">
    <property type="entry name" value="GH97_C"/>
</dbReference>
<reference evidence="9 10" key="1">
    <citation type="submission" date="2018-10" db="EMBL/GenBank/DDBJ databases">
        <title>Draft Genome Sequence of Bacteroides sp. KCTC 15687.</title>
        <authorList>
            <person name="Yu S.Y."/>
            <person name="Kim J.S."/>
            <person name="Oh B.S."/>
            <person name="Park S.H."/>
            <person name="Kang S.W."/>
            <person name="Park J.E."/>
            <person name="Choi S.H."/>
            <person name="Han K.I."/>
            <person name="Lee K.C."/>
            <person name="Eom M.K."/>
            <person name="Suh M.K."/>
            <person name="Lee D.H."/>
            <person name="Yoon H."/>
            <person name="Kim B."/>
            <person name="Yang S.J."/>
            <person name="Lee J.S."/>
            <person name="Lee J.H."/>
        </authorList>
    </citation>
    <scope>NUCLEOTIDE SEQUENCE [LARGE SCALE GENOMIC DNA]</scope>
    <source>
        <strain evidence="9 10">KCTC 15687</strain>
    </source>
</reference>
<dbReference type="Gene3D" id="2.70.98.10">
    <property type="match status" value="1"/>
</dbReference>
<evidence type="ECO:0000256" key="5">
    <source>
        <dbReference type="ARBA" id="ARBA00023295"/>
    </source>
</evidence>
<evidence type="ECO:0000259" key="7">
    <source>
        <dbReference type="Pfam" id="PF14508"/>
    </source>
</evidence>
<dbReference type="SUPFAM" id="SSF51445">
    <property type="entry name" value="(Trans)glycosidases"/>
    <property type="match status" value="1"/>
</dbReference>
<dbReference type="PANTHER" id="PTHR35803:SF2">
    <property type="entry name" value="RETAINING ALPHA-GALACTOSIDASE"/>
    <property type="match status" value="1"/>
</dbReference>
<name>A0A401LSM4_9BACE</name>
<dbReference type="InterPro" id="IPR017853">
    <property type="entry name" value="GH"/>
</dbReference>
<evidence type="ECO:0000313" key="9">
    <source>
        <dbReference type="EMBL" id="GCB34592.1"/>
    </source>
</evidence>
<dbReference type="GO" id="GO:0030246">
    <property type="term" value="F:carbohydrate binding"/>
    <property type="evidence" value="ECO:0007669"/>
    <property type="project" value="InterPro"/>
</dbReference>
<dbReference type="InterPro" id="IPR029486">
    <property type="entry name" value="GH97_N"/>
</dbReference>
<dbReference type="Pfam" id="PF10566">
    <property type="entry name" value="Glyco_hydro_97"/>
    <property type="match status" value="1"/>
</dbReference>
<keyword evidence="10" id="KW-1185">Reference proteome</keyword>
<dbReference type="Gene3D" id="3.20.20.70">
    <property type="entry name" value="Aldolase class I"/>
    <property type="match status" value="1"/>
</dbReference>
<sequence>MNMTKKISTWISILFFSGSLFSQENIKLKSPNEKLSISVQISDVVNYALSFDDDIIVENSQISMKLANGKHWGIKPRLRSKKMFYKNEKISTCIYKKSEIQNEYNELILKFHDNYNLIFRAYNEGMAWRFESEMKTDFIVNEEQATFNFPRNFKAYIPYVKSSAGYENLQGQLMTSFESLYEYIHLSEWDDKRLAFAPIMVECDKGRKVVITEADLINYPGMYLHNKNKGKTLYGFFAPYPDVVQQNSKDIREEIILSRKNYIAKCSPNTCFPWRIIIVAKSDVELLGNDMVYKLSTPAKGDFSWVKPGKVTWDWWNALNLFGVDFKTGINTDTYKYYIDFASQNGLEYIIMDEGWSDLNNLYQVVPEIDLKNLIAYSATKNVGIILWLPYYGFAKDMENICKYYSEMGIKGFKIDFMNRDDQPMVYFHYQAAKIAAKYHLLVDFHGTYKPTGLQRTFPNVLNFEGVFGLENMKWSGIEHDMVTYDVTLPFIRLLAGPADYTPGAMCNANKENYRPVHSQPMSQGTRCRQLAQYIIFDSPLCMLADSPSNYQKEQECTQFISRIPTVWDETIALEGKIAQYIAMARRKDNVWYLGVMTNWNKRDLELDLSFLGDGMYTAEVFCDGINADRVASDYVRVVKDVSVEKKMKVTLMPGGGCVMRIEKKQYRK</sequence>
<gene>
    <name evidence="9" type="ORF">KGMB02408_15370</name>
</gene>
<comment type="subunit">
    <text evidence="2">Monomer.</text>
</comment>
<keyword evidence="5" id="KW-0326">Glycosidase</keyword>
<dbReference type="InterPro" id="IPR013785">
    <property type="entry name" value="Aldolase_TIM"/>
</dbReference>
<dbReference type="InterPro" id="IPR013780">
    <property type="entry name" value="Glyco_hydro_b"/>
</dbReference>
<organism evidence="9 10">
    <name type="scientific">Bacteroides faecalis</name>
    <dbReference type="NCBI Taxonomy" id="2447885"/>
    <lineage>
        <taxon>Bacteria</taxon>
        <taxon>Pseudomonadati</taxon>
        <taxon>Bacteroidota</taxon>
        <taxon>Bacteroidia</taxon>
        <taxon>Bacteroidales</taxon>
        <taxon>Bacteroidaceae</taxon>
        <taxon>Bacteroides</taxon>
    </lineage>
</organism>
<evidence type="ECO:0000256" key="4">
    <source>
        <dbReference type="ARBA" id="ARBA00022837"/>
    </source>
</evidence>
<evidence type="ECO:0000256" key="1">
    <source>
        <dbReference type="ARBA" id="ARBA00001913"/>
    </source>
</evidence>
<evidence type="ECO:0000259" key="6">
    <source>
        <dbReference type="Pfam" id="PF10566"/>
    </source>
</evidence>
<dbReference type="Pfam" id="PF14508">
    <property type="entry name" value="GH97_N"/>
    <property type="match status" value="1"/>
</dbReference>
<dbReference type="Gene3D" id="2.60.40.1180">
    <property type="entry name" value="Golgi alpha-mannosidase II"/>
    <property type="match status" value="1"/>
</dbReference>
<dbReference type="AlphaFoldDB" id="A0A401LSM4"/>
<feature type="domain" description="Glycosyl-hydrolase 97 C-terminal oligomerisation" evidence="8">
    <location>
        <begin position="567"/>
        <end position="662"/>
    </location>
</feature>
<comment type="cofactor">
    <cofactor evidence="1">
        <name>Ca(2+)</name>
        <dbReference type="ChEBI" id="CHEBI:29108"/>
    </cofactor>
</comment>
<evidence type="ECO:0000256" key="3">
    <source>
        <dbReference type="ARBA" id="ARBA00022801"/>
    </source>
</evidence>